<dbReference type="Gene3D" id="2.40.170.20">
    <property type="entry name" value="TonB-dependent receptor, beta-barrel domain"/>
    <property type="match status" value="1"/>
</dbReference>
<evidence type="ECO:0000256" key="1">
    <source>
        <dbReference type="ARBA" id="ARBA00004571"/>
    </source>
</evidence>
<dbReference type="SUPFAM" id="SSF49464">
    <property type="entry name" value="Carboxypeptidase regulatory domain-like"/>
    <property type="match status" value="1"/>
</dbReference>
<keyword evidence="2" id="KW-0813">Transport</keyword>
<protein>
    <submittedName>
        <fullName evidence="8">Carboxypeptidase regulatory-like domain-containing protein</fullName>
    </submittedName>
</protein>
<sequence length="1039" mass="112727">MTGTITATDKQPLTGVVVQLRNTATGASFTAVTGTSGSYLLDNLPPGGPYVLTATMEGFYGHTRTGMQLVLGQRLTLNFQLKAFESFEEEMVVEAQEIDALQDQGRTGPSSTMNSAAMARLPLQGRNFTDLVSTTPQVSGTAMAGQNNRFNNIQIDGAAYNDLFGLSGSGTPGGQANAKPISIEAIESFVVQVSPFDVRYGNFAGGMVNAITKSGTNDFHGSVFGYGQNKVLAGRQSDPTFLGYNIWQFGGSLSGPIIKDKVHFFVATDIQERNSAFGNSSQIGGVDPAADAARAGFTAAEAERFNSILANRYGVTDAGNALAPELRNPDRNVFAKISTGVIPNSYLELSYNFVGALQDSLTRSPTAPAVPSRMRDGYQLSNSGYAQTTSTHTARAKLTSTWLDGKLSNEFLAGFSIIRDARDPNQDIPLILVKAGRLGSNDSWLAAGAERFSQLNQLDQDIYQIQDSLTLALGDHQLTAGTSTEFFRLRNAFLQAATGVWTFDSLDDFEAGRASAYQRRFGVSDLQEPGTAAFTVAQPGFYLQDNWRVFKGLTLTPGIRLDIPFLSAANANPRLVNNEALPIDTSKVPSGNILWSPRLGFNWDVEGNSNTIVRGGTGIFSGRPPYVWVANAYSINGLSQVELTCNRGTAGTGAVPNFTIDPSAQPFDCAGGTQAPTTPTNQGEIDYFDPKTRYPQNFRVSLGADRRLPWGIIATADLLYTQDINGWYTTDENLVAQGANGEGRSTYGTFNTTGSFRATPTRRDSQNLVQAVKVFNKNGGRVVNGTLQLSKEIRDLVYVSVGYSYTDAKDLISLTSSQALSNFQFSPVDGSIEERNLRPSAFDRTHRITVTATGSLPYGFNAGLIYTGQSGSPYTWIVNGDVNADGISGNDVAFIPGDASQISLQDPTQYEALNKFIDSQQCLRGAKGRLIQRGECRNPWQNFVNLRLGWNSPEFVKGQRLELQADVFNVLNLLYPKWGLFEQEAQFETHASSFLRAVGYDAANNRPVYSFSEPTAVRNTVYSPTLSRWRIQVGARYIF</sequence>
<keyword evidence="4" id="KW-0812">Transmembrane</keyword>
<name>A0ABT3ZV95_9BACT</name>
<keyword evidence="6" id="KW-0998">Cell outer membrane</keyword>
<keyword evidence="3" id="KW-1134">Transmembrane beta strand</keyword>
<evidence type="ECO:0000256" key="4">
    <source>
        <dbReference type="ARBA" id="ARBA00022692"/>
    </source>
</evidence>
<evidence type="ECO:0000313" key="8">
    <source>
        <dbReference type="EMBL" id="MCY1073313.1"/>
    </source>
</evidence>
<dbReference type="Pfam" id="PF13620">
    <property type="entry name" value="CarboxypepD_reg"/>
    <property type="match status" value="1"/>
</dbReference>
<proteinExistence type="predicted"/>
<reference evidence="8 9" key="1">
    <citation type="submission" date="2022-11" db="EMBL/GenBank/DDBJ databases">
        <title>Minimal conservation of predation-associated metabolite biosynthetic gene clusters underscores biosynthetic potential of Myxococcota including descriptions for ten novel species: Archangium lansinium sp. nov., Myxococcus landrumus sp. nov., Nannocystis bai.</title>
        <authorList>
            <person name="Ahearne A."/>
            <person name="Stevens C."/>
            <person name="Phillips K."/>
        </authorList>
    </citation>
    <scope>NUCLEOTIDE SEQUENCE [LARGE SCALE GENOMIC DNA]</scope>
    <source>
        <strain evidence="8 9">MIWBW</strain>
    </source>
</reference>
<dbReference type="EMBL" id="JAPNKA010000001">
    <property type="protein sequence ID" value="MCY1073313.1"/>
    <property type="molecule type" value="Genomic_DNA"/>
</dbReference>
<evidence type="ECO:0000256" key="2">
    <source>
        <dbReference type="ARBA" id="ARBA00022448"/>
    </source>
</evidence>
<dbReference type="Proteomes" id="UP001207654">
    <property type="component" value="Unassembled WGS sequence"/>
</dbReference>
<dbReference type="SUPFAM" id="SSF56935">
    <property type="entry name" value="Porins"/>
    <property type="match status" value="1"/>
</dbReference>
<evidence type="ECO:0000256" key="5">
    <source>
        <dbReference type="ARBA" id="ARBA00023136"/>
    </source>
</evidence>
<dbReference type="InterPro" id="IPR039426">
    <property type="entry name" value="TonB-dep_rcpt-like"/>
</dbReference>
<dbReference type="InterPro" id="IPR057601">
    <property type="entry name" value="Oar-like_b-barrel"/>
</dbReference>
<evidence type="ECO:0000259" key="7">
    <source>
        <dbReference type="Pfam" id="PF25183"/>
    </source>
</evidence>
<gene>
    <name evidence="8" type="ORF">OV287_02350</name>
</gene>
<dbReference type="PANTHER" id="PTHR30069:SF46">
    <property type="entry name" value="OAR PROTEIN"/>
    <property type="match status" value="1"/>
</dbReference>
<dbReference type="InterPro" id="IPR008969">
    <property type="entry name" value="CarboxyPept-like_regulatory"/>
</dbReference>
<evidence type="ECO:0000256" key="3">
    <source>
        <dbReference type="ARBA" id="ARBA00022452"/>
    </source>
</evidence>
<evidence type="ECO:0000256" key="6">
    <source>
        <dbReference type="ARBA" id="ARBA00023237"/>
    </source>
</evidence>
<dbReference type="InterPro" id="IPR037066">
    <property type="entry name" value="Plug_dom_sf"/>
</dbReference>
<accession>A0ABT3ZV95</accession>
<dbReference type="PANTHER" id="PTHR30069">
    <property type="entry name" value="TONB-DEPENDENT OUTER MEMBRANE RECEPTOR"/>
    <property type="match status" value="1"/>
</dbReference>
<keyword evidence="9" id="KW-1185">Reference proteome</keyword>
<evidence type="ECO:0000313" key="9">
    <source>
        <dbReference type="Proteomes" id="UP001207654"/>
    </source>
</evidence>
<dbReference type="RefSeq" id="WP_267532326.1">
    <property type="nucleotide sequence ID" value="NZ_JAPNKA010000001.1"/>
</dbReference>
<comment type="subcellular location">
    <subcellularLocation>
        <location evidence="1">Cell outer membrane</location>
        <topology evidence="1">Multi-pass membrane protein</topology>
    </subcellularLocation>
</comment>
<comment type="caution">
    <text evidence="8">The sequence shown here is derived from an EMBL/GenBank/DDBJ whole genome shotgun (WGS) entry which is preliminary data.</text>
</comment>
<dbReference type="Pfam" id="PF25183">
    <property type="entry name" value="OMP_b-brl_4"/>
    <property type="match status" value="1"/>
</dbReference>
<organism evidence="8 9">
    <name type="scientific">Archangium lansingense</name>
    <dbReference type="NCBI Taxonomy" id="2995310"/>
    <lineage>
        <taxon>Bacteria</taxon>
        <taxon>Pseudomonadati</taxon>
        <taxon>Myxococcota</taxon>
        <taxon>Myxococcia</taxon>
        <taxon>Myxococcales</taxon>
        <taxon>Cystobacterineae</taxon>
        <taxon>Archangiaceae</taxon>
        <taxon>Archangium</taxon>
    </lineage>
</organism>
<dbReference type="InterPro" id="IPR036942">
    <property type="entry name" value="Beta-barrel_TonB_sf"/>
</dbReference>
<dbReference type="Gene3D" id="2.60.40.1120">
    <property type="entry name" value="Carboxypeptidase-like, regulatory domain"/>
    <property type="match status" value="1"/>
</dbReference>
<feature type="domain" description="TonB-dependent transporter Oar-like beta-barrel" evidence="7">
    <location>
        <begin position="211"/>
        <end position="972"/>
    </location>
</feature>
<keyword evidence="5" id="KW-0472">Membrane</keyword>
<dbReference type="Gene3D" id="2.170.130.10">
    <property type="entry name" value="TonB-dependent receptor, plug domain"/>
    <property type="match status" value="1"/>
</dbReference>